<evidence type="ECO:0000256" key="2">
    <source>
        <dbReference type="ARBA" id="ARBA00023002"/>
    </source>
</evidence>
<dbReference type="SUPFAM" id="SSF52283">
    <property type="entry name" value="Formate/glycerate dehydrogenase catalytic domain-like"/>
    <property type="match status" value="1"/>
</dbReference>
<keyword evidence="8" id="KW-1185">Reference proteome</keyword>
<evidence type="ECO:0000313" key="7">
    <source>
        <dbReference type="EMBL" id="GLJ61172.1"/>
    </source>
</evidence>
<dbReference type="InterPro" id="IPR036291">
    <property type="entry name" value="NAD(P)-bd_dom_sf"/>
</dbReference>
<dbReference type="Gene3D" id="3.40.50.720">
    <property type="entry name" value="NAD(P)-binding Rossmann-like Domain"/>
    <property type="match status" value="2"/>
</dbReference>
<dbReference type="Proteomes" id="UP001142462">
    <property type="component" value="Unassembled WGS sequence"/>
</dbReference>
<comment type="caution">
    <text evidence="7">The sequence shown here is derived from an EMBL/GenBank/DDBJ whole genome shotgun (WGS) entry which is preliminary data.</text>
</comment>
<dbReference type="Pfam" id="PF00389">
    <property type="entry name" value="2-Hacid_dh"/>
    <property type="match status" value="1"/>
</dbReference>
<evidence type="ECO:0000256" key="1">
    <source>
        <dbReference type="ARBA" id="ARBA00005854"/>
    </source>
</evidence>
<sequence>MIRAALLMEAHLVGFVFGEEERRALEDELAVDFSSAATAVSALDDPAEIELLLMGWGAEAPSAADFDAMPRLRAIVHWGGGFATADEAARRGIALASAKAANAVPVAEFTLAMITLAAKDVFWAARRYASEQRFLDREAEYGHTGLGGARVGIVGASAVGELVIRGLRDRDIAVAVYDPTLSVQRAAVLDVELIDDLIALAAGSRILSIHAPQIPRTIGMVSAAVLAALPDGATVVNTARGAIVDQDALVAELAAGRLRAVLDVTEPDPLPPGHPLFSLPNVFLTPHLAGSMGTELRTLGAVATAEALRFAHGEAFAYPIA</sequence>
<dbReference type="GO" id="GO:0030267">
    <property type="term" value="F:glyoxylate reductase (NADPH) activity"/>
    <property type="evidence" value="ECO:0007669"/>
    <property type="project" value="TreeGrafter"/>
</dbReference>
<feature type="domain" description="D-isomer specific 2-hydroxyacid dehydrogenase catalytic" evidence="5">
    <location>
        <begin position="20"/>
        <end position="308"/>
    </location>
</feature>
<dbReference type="InterPro" id="IPR006139">
    <property type="entry name" value="D-isomer_2_OHA_DH_cat_dom"/>
</dbReference>
<evidence type="ECO:0000313" key="8">
    <source>
        <dbReference type="Proteomes" id="UP001142462"/>
    </source>
</evidence>
<protein>
    <submittedName>
        <fullName evidence="7">2-hydroxyacid dehydrogenase</fullName>
    </submittedName>
</protein>
<name>A0A9W6H245_9MICO</name>
<feature type="domain" description="D-isomer specific 2-hydroxyacid dehydrogenase NAD-binding" evidence="6">
    <location>
        <begin position="112"/>
        <end position="289"/>
    </location>
</feature>
<dbReference type="EMBL" id="BSEJ01000005">
    <property type="protein sequence ID" value="GLJ61172.1"/>
    <property type="molecule type" value="Genomic_DNA"/>
</dbReference>
<reference evidence="7" key="1">
    <citation type="journal article" date="2014" name="Int. J. Syst. Evol. Microbiol.">
        <title>Complete genome sequence of Corynebacterium casei LMG S-19264T (=DSM 44701T), isolated from a smear-ripened cheese.</title>
        <authorList>
            <consortium name="US DOE Joint Genome Institute (JGI-PGF)"/>
            <person name="Walter F."/>
            <person name="Albersmeier A."/>
            <person name="Kalinowski J."/>
            <person name="Ruckert C."/>
        </authorList>
    </citation>
    <scope>NUCLEOTIDE SEQUENCE</scope>
    <source>
        <strain evidence="7">VKM Ac-1020</strain>
    </source>
</reference>
<dbReference type="GO" id="GO:0005829">
    <property type="term" value="C:cytosol"/>
    <property type="evidence" value="ECO:0007669"/>
    <property type="project" value="TreeGrafter"/>
</dbReference>
<keyword evidence="2 4" id="KW-0560">Oxidoreductase</keyword>
<accession>A0A9W6H245</accession>
<evidence type="ECO:0000256" key="3">
    <source>
        <dbReference type="ARBA" id="ARBA00023027"/>
    </source>
</evidence>
<proteinExistence type="inferred from homology"/>
<evidence type="ECO:0000259" key="5">
    <source>
        <dbReference type="Pfam" id="PF00389"/>
    </source>
</evidence>
<dbReference type="PANTHER" id="PTHR10996:SF178">
    <property type="entry name" value="2-HYDROXYACID DEHYDROGENASE YGL185C-RELATED"/>
    <property type="match status" value="1"/>
</dbReference>
<keyword evidence="3" id="KW-0520">NAD</keyword>
<dbReference type="SUPFAM" id="SSF51735">
    <property type="entry name" value="NAD(P)-binding Rossmann-fold domains"/>
    <property type="match status" value="1"/>
</dbReference>
<dbReference type="GO" id="GO:0051287">
    <property type="term" value="F:NAD binding"/>
    <property type="evidence" value="ECO:0007669"/>
    <property type="project" value="InterPro"/>
</dbReference>
<dbReference type="AlphaFoldDB" id="A0A9W6H245"/>
<evidence type="ECO:0000256" key="4">
    <source>
        <dbReference type="RuleBase" id="RU003719"/>
    </source>
</evidence>
<comment type="similarity">
    <text evidence="1 4">Belongs to the D-isomer specific 2-hydroxyacid dehydrogenase family.</text>
</comment>
<evidence type="ECO:0000259" key="6">
    <source>
        <dbReference type="Pfam" id="PF02826"/>
    </source>
</evidence>
<organism evidence="7 8">
    <name type="scientific">Microbacterium barkeri</name>
    <dbReference type="NCBI Taxonomy" id="33917"/>
    <lineage>
        <taxon>Bacteria</taxon>
        <taxon>Bacillati</taxon>
        <taxon>Actinomycetota</taxon>
        <taxon>Actinomycetes</taxon>
        <taxon>Micrococcales</taxon>
        <taxon>Microbacteriaceae</taxon>
        <taxon>Microbacterium</taxon>
    </lineage>
</organism>
<dbReference type="InterPro" id="IPR006140">
    <property type="entry name" value="D-isomer_DH_NAD-bd"/>
</dbReference>
<gene>
    <name evidence="7" type="ORF">GCM10017576_13010</name>
</gene>
<dbReference type="RefSeq" id="WP_271172886.1">
    <property type="nucleotide sequence ID" value="NZ_BSEJ01000005.1"/>
</dbReference>
<dbReference type="InterPro" id="IPR050223">
    <property type="entry name" value="D-isomer_2-hydroxyacid_DH"/>
</dbReference>
<dbReference type="Pfam" id="PF02826">
    <property type="entry name" value="2-Hacid_dh_C"/>
    <property type="match status" value="1"/>
</dbReference>
<dbReference type="GO" id="GO:0016618">
    <property type="term" value="F:hydroxypyruvate reductase [NAD(P)H] activity"/>
    <property type="evidence" value="ECO:0007669"/>
    <property type="project" value="TreeGrafter"/>
</dbReference>
<reference evidence="7" key="2">
    <citation type="submission" date="2023-01" db="EMBL/GenBank/DDBJ databases">
        <authorList>
            <person name="Sun Q."/>
            <person name="Evtushenko L."/>
        </authorList>
    </citation>
    <scope>NUCLEOTIDE SEQUENCE</scope>
    <source>
        <strain evidence="7">VKM Ac-1020</strain>
    </source>
</reference>
<dbReference type="PANTHER" id="PTHR10996">
    <property type="entry name" value="2-HYDROXYACID DEHYDROGENASE-RELATED"/>
    <property type="match status" value="1"/>
</dbReference>